<accession>A0AA38RD34</accession>
<proteinExistence type="predicted"/>
<evidence type="ECO:0000256" key="1">
    <source>
        <dbReference type="SAM" id="Phobius"/>
    </source>
</evidence>
<feature type="transmembrane region" description="Helical" evidence="1">
    <location>
        <begin position="105"/>
        <end position="125"/>
    </location>
</feature>
<dbReference type="EMBL" id="JANBVN010000191">
    <property type="protein sequence ID" value="KAJ9133942.1"/>
    <property type="molecule type" value="Genomic_DNA"/>
</dbReference>
<keyword evidence="3" id="KW-1185">Reference proteome</keyword>
<keyword evidence="1" id="KW-0812">Transmembrane</keyword>
<keyword evidence="1" id="KW-0472">Membrane</keyword>
<dbReference type="Proteomes" id="UP001174691">
    <property type="component" value="Unassembled WGS sequence"/>
</dbReference>
<keyword evidence="1" id="KW-1133">Transmembrane helix</keyword>
<evidence type="ECO:0000313" key="2">
    <source>
        <dbReference type="EMBL" id="KAJ9133942.1"/>
    </source>
</evidence>
<name>A0AA38RD34_9PEZI</name>
<sequence>MAAASALKQVIWLIYLSEEEMPPQTAIGVGIYNSVANSLMSLALVTAASSAVLATPLVRIPGTTQAVSLLIALGTAVYAVGIAAETVSEFQRKQFKDIPANKGKICTTGLWVVAWHAWVFTMRSIPEVDDYMDGRYDEQWKKYKKDVPYALLPGVY</sequence>
<evidence type="ECO:0000313" key="3">
    <source>
        <dbReference type="Proteomes" id="UP001174691"/>
    </source>
</evidence>
<comment type="caution">
    <text evidence="2">The sequence shown here is derived from an EMBL/GenBank/DDBJ whole genome shotgun (WGS) entry which is preliminary data.</text>
</comment>
<reference evidence="2" key="1">
    <citation type="submission" date="2022-07" db="EMBL/GenBank/DDBJ databases">
        <title>Fungi with potential for degradation of polypropylene.</title>
        <authorList>
            <person name="Gostincar C."/>
        </authorList>
    </citation>
    <scope>NUCLEOTIDE SEQUENCE</scope>
    <source>
        <strain evidence="2">EXF-13287</strain>
    </source>
</reference>
<dbReference type="InterPro" id="IPR010721">
    <property type="entry name" value="UstE-like"/>
</dbReference>
<evidence type="ECO:0008006" key="4">
    <source>
        <dbReference type="Google" id="ProtNLM"/>
    </source>
</evidence>
<dbReference type="Pfam" id="PF06966">
    <property type="entry name" value="DUF1295"/>
    <property type="match status" value="1"/>
</dbReference>
<gene>
    <name evidence="2" type="ORF">NKR19_g8846</name>
</gene>
<protein>
    <recommendedName>
        <fullName evidence="4">Steroid 5-alpha reductase C-terminal domain-containing protein</fullName>
    </recommendedName>
</protein>
<feature type="transmembrane region" description="Helical" evidence="1">
    <location>
        <begin position="39"/>
        <end position="60"/>
    </location>
</feature>
<dbReference type="AlphaFoldDB" id="A0AA38RD34"/>
<feature type="transmembrane region" description="Helical" evidence="1">
    <location>
        <begin position="66"/>
        <end position="84"/>
    </location>
</feature>
<organism evidence="2 3">
    <name type="scientific">Coniochaeta hoffmannii</name>
    <dbReference type="NCBI Taxonomy" id="91930"/>
    <lineage>
        <taxon>Eukaryota</taxon>
        <taxon>Fungi</taxon>
        <taxon>Dikarya</taxon>
        <taxon>Ascomycota</taxon>
        <taxon>Pezizomycotina</taxon>
        <taxon>Sordariomycetes</taxon>
        <taxon>Sordariomycetidae</taxon>
        <taxon>Coniochaetales</taxon>
        <taxon>Coniochaetaceae</taxon>
        <taxon>Coniochaeta</taxon>
    </lineage>
</organism>